<proteinExistence type="predicted"/>
<dbReference type="EMBL" id="CP071793">
    <property type="protein sequence ID" value="QTD48140.1"/>
    <property type="molecule type" value="Genomic_DNA"/>
</dbReference>
<keyword evidence="1" id="KW-0812">Transmembrane</keyword>
<dbReference type="KEGG" id="scor:J3U87_21350"/>
<organism evidence="2 3">
    <name type="scientific">Sulfidibacter corallicola</name>
    <dbReference type="NCBI Taxonomy" id="2818388"/>
    <lineage>
        <taxon>Bacteria</taxon>
        <taxon>Pseudomonadati</taxon>
        <taxon>Acidobacteriota</taxon>
        <taxon>Holophagae</taxon>
        <taxon>Acanthopleuribacterales</taxon>
        <taxon>Acanthopleuribacteraceae</taxon>
        <taxon>Sulfidibacter</taxon>
    </lineage>
</organism>
<dbReference type="AlphaFoldDB" id="A0A8A4TF24"/>
<protein>
    <recommendedName>
        <fullName evidence="4">Zinc-finger domain-containing protein</fullName>
    </recommendedName>
</protein>
<evidence type="ECO:0008006" key="4">
    <source>
        <dbReference type="Google" id="ProtNLM"/>
    </source>
</evidence>
<keyword evidence="1" id="KW-1133">Transmembrane helix</keyword>
<name>A0A8A4TF24_SULCO</name>
<evidence type="ECO:0000256" key="1">
    <source>
        <dbReference type="SAM" id="Phobius"/>
    </source>
</evidence>
<keyword evidence="1" id="KW-0472">Membrane</keyword>
<reference evidence="2" key="1">
    <citation type="submission" date="2021-03" db="EMBL/GenBank/DDBJ databases">
        <title>Acanthopleuribacteraceae sp. M133.</title>
        <authorList>
            <person name="Wang G."/>
        </authorList>
    </citation>
    <scope>NUCLEOTIDE SEQUENCE</scope>
    <source>
        <strain evidence="2">M133</strain>
    </source>
</reference>
<gene>
    <name evidence="2" type="ORF">J3U87_21350</name>
</gene>
<accession>A0A8A4TF24</accession>
<dbReference type="Proteomes" id="UP000663929">
    <property type="component" value="Chromosome"/>
</dbReference>
<keyword evidence="3" id="KW-1185">Reference proteome</keyword>
<sequence>MTHPTSDQLQQAFTQLSERARPRDDCPEPDQLWRARTGQLSPRATRRIVKHTVECGVCAESWRLAAELEAGRERPMGRVIPFPVPLWTVAAAVLLLGILVPIFGPHLWRPVTSIDRGEDLERIESELAAQEGLSRADFHLRWNLEPAQKNLIRYELHVTTEDLFHVLVHETDLVEPEFKVPENLLGSLPEGAAVTWRVTAVFEDGSRTSRVFVTRVQ</sequence>
<evidence type="ECO:0000313" key="2">
    <source>
        <dbReference type="EMBL" id="QTD48140.1"/>
    </source>
</evidence>
<evidence type="ECO:0000313" key="3">
    <source>
        <dbReference type="Proteomes" id="UP000663929"/>
    </source>
</evidence>
<dbReference type="RefSeq" id="WP_237377801.1">
    <property type="nucleotide sequence ID" value="NZ_CP071793.1"/>
</dbReference>
<feature type="transmembrane region" description="Helical" evidence="1">
    <location>
        <begin position="84"/>
        <end position="104"/>
    </location>
</feature>